<feature type="region of interest" description="Disordered" evidence="1">
    <location>
        <begin position="1"/>
        <end position="21"/>
    </location>
</feature>
<dbReference type="Proteomes" id="UP000887565">
    <property type="component" value="Unplaced"/>
</dbReference>
<dbReference type="WBParaSite" id="nRc.2.0.1.t10092-RA">
    <property type="protein sequence ID" value="nRc.2.0.1.t10092-RA"/>
    <property type="gene ID" value="nRc.2.0.1.g10092"/>
</dbReference>
<keyword evidence="2" id="KW-1185">Reference proteome</keyword>
<evidence type="ECO:0000256" key="1">
    <source>
        <dbReference type="SAM" id="MobiDB-lite"/>
    </source>
</evidence>
<sequence>MFRSDGLIQDEPKKATGADFHNVRTDEAFIMRIAALEWPPSFTPHEPPVSDDDEAGRGI</sequence>
<evidence type="ECO:0000313" key="3">
    <source>
        <dbReference type="WBParaSite" id="nRc.2.0.1.t10092-RA"/>
    </source>
</evidence>
<proteinExistence type="predicted"/>
<organism evidence="2 3">
    <name type="scientific">Romanomermis culicivorax</name>
    <name type="common">Nematode worm</name>
    <dbReference type="NCBI Taxonomy" id="13658"/>
    <lineage>
        <taxon>Eukaryota</taxon>
        <taxon>Metazoa</taxon>
        <taxon>Ecdysozoa</taxon>
        <taxon>Nematoda</taxon>
        <taxon>Enoplea</taxon>
        <taxon>Dorylaimia</taxon>
        <taxon>Mermithida</taxon>
        <taxon>Mermithoidea</taxon>
        <taxon>Mermithidae</taxon>
        <taxon>Romanomermis</taxon>
    </lineage>
</organism>
<evidence type="ECO:0000313" key="2">
    <source>
        <dbReference type="Proteomes" id="UP000887565"/>
    </source>
</evidence>
<protein>
    <submittedName>
        <fullName evidence="3">Uncharacterized protein</fullName>
    </submittedName>
</protein>
<feature type="region of interest" description="Disordered" evidence="1">
    <location>
        <begin position="39"/>
        <end position="59"/>
    </location>
</feature>
<accession>A0A915I8A2</accession>
<name>A0A915I8A2_ROMCU</name>
<feature type="compositionally biased region" description="Basic and acidic residues" evidence="1">
    <location>
        <begin position="10"/>
        <end position="21"/>
    </location>
</feature>
<reference evidence="3" key="1">
    <citation type="submission" date="2022-11" db="UniProtKB">
        <authorList>
            <consortium name="WormBaseParasite"/>
        </authorList>
    </citation>
    <scope>IDENTIFICATION</scope>
</reference>
<dbReference type="AlphaFoldDB" id="A0A915I8A2"/>
<feature type="compositionally biased region" description="Acidic residues" evidence="1">
    <location>
        <begin position="49"/>
        <end position="59"/>
    </location>
</feature>